<evidence type="ECO:0000313" key="2">
    <source>
        <dbReference type="EMBL" id="CAL5223955.1"/>
    </source>
</evidence>
<reference evidence="2 3" key="1">
    <citation type="submission" date="2024-06" db="EMBL/GenBank/DDBJ databases">
        <authorList>
            <person name="Kraege A."/>
            <person name="Thomma B."/>
        </authorList>
    </citation>
    <scope>NUCLEOTIDE SEQUENCE [LARGE SCALE GENOMIC DNA]</scope>
</reference>
<dbReference type="EMBL" id="CAXHTA020000009">
    <property type="protein sequence ID" value="CAL5223955.1"/>
    <property type="molecule type" value="Genomic_DNA"/>
</dbReference>
<feature type="transmembrane region" description="Helical" evidence="1">
    <location>
        <begin position="7"/>
        <end position="28"/>
    </location>
</feature>
<accession>A0ABP1FVM6</accession>
<protein>
    <submittedName>
        <fullName evidence="2">G6559 protein</fullName>
    </submittedName>
</protein>
<feature type="transmembrane region" description="Helical" evidence="1">
    <location>
        <begin position="86"/>
        <end position="111"/>
    </location>
</feature>
<gene>
    <name evidence="2" type="primary">g6559</name>
    <name evidence="2" type="ORF">VP750_LOCUS5614</name>
</gene>
<dbReference type="Proteomes" id="UP001497392">
    <property type="component" value="Unassembled WGS sequence"/>
</dbReference>
<comment type="caution">
    <text evidence="2">The sequence shown here is derived from an EMBL/GenBank/DDBJ whole genome shotgun (WGS) entry which is preliminary data.</text>
</comment>
<keyword evidence="1" id="KW-1133">Transmembrane helix</keyword>
<keyword evidence="3" id="KW-1185">Reference proteome</keyword>
<evidence type="ECO:0000256" key="1">
    <source>
        <dbReference type="SAM" id="Phobius"/>
    </source>
</evidence>
<keyword evidence="1" id="KW-0812">Transmembrane</keyword>
<proteinExistence type="predicted"/>
<keyword evidence="1" id="KW-0472">Membrane</keyword>
<organism evidence="2 3">
    <name type="scientific">Coccomyxa viridis</name>
    <dbReference type="NCBI Taxonomy" id="1274662"/>
    <lineage>
        <taxon>Eukaryota</taxon>
        <taxon>Viridiplantae</taxon>
        <taxon>Chlorophyta</taxon>
        <taxon>core chlorophytes</taxon>
        <taxon>Trebouxiophyceae</taxon>
        <taxon>Trebouxiophyceae incertae sedis</taxon>
        <taxon>Coccomyxaceae</taxon>
        <taxon>Coccomyxa</taxon>
    </lineage>
</organism>
<sequence>MDRMVQNVAFFALVMASVAVPILVTTSIPKSATLAAGLAGGTTQPCRWPTTSFGSVGSTASIGSVGSHWSIGSIGSILSIGSVGSVLSIGSIGGCGTIFAVLGVLSIGGWFSVNERRPGHPWGIPVARRRHGHVPVHQN</sequence>
<evidence type="ECO:0000313" key="3">
    <source>
        <dbReference type="Proteomes" id="UP001497392"/>
    </source>
</evidence>
<name>A0ABP1FVM6_9CHLO</name>